<evidence type="ECO:0000256" key="1">
    <source>
        <dbReference type="SAM" id="Phobius"/>
    </source>
</evidence>
<evidence type="ECO:0000313" key="3">
    <source>
        <dbReference type="Proteomes" id="UP001597215"/>
    </source>
</evidence>
<feature type="transmembrane region" description="Helical" evidence="1">
    <location>
        <begin position="106"/>
        <end position="126"/>
    </location>
</feature>
<reference evidence="3" key="1">
    <citation type="journal article" date="2019" name="Int. J. Syst. Evol. Microbiol.">
        <title>The Global Catalogue of Microorganisms (GCM) 10K type strain sequencing project: providing services to taxonomists for standard genome sequencing and annotation.</title>
        <authorList>
            <consortium name="The Broad Institute Genomics Platform"/>
            <consortium name="The Broad Institute Genome Sequencing Center for Infectious Disease"/>
            <person name="Wu L."/>
            <person name="Ma J."/>
        </authorList>
    </citation>
    <scope>NUCLEOTIDE SEQUENCE [LARGE SCALE GENOMIC DNA]</scope>
    <source>
        <strain evidence="3">CGMCC 1.12449</strain>
    </source>
</reference>
<keyword evidence="1" id="KW-0472">Membrane</keyword>
<dbReference type="EMBL" id="JBHUEL010000008">
    <property type="protein sequence ID" value="MFD1767093.1"/>
    <property type="molecule type" value="Genomic_DNA"/>
</dbReference>
<evidence type="ECO:0008006" key="4">
    <source>
        <dbReference type="Google" id="ProtNLM"/>
    </source>
</evidence>
<protein>
    <recommendedName>
        <fullName evidence="4">DUF4231 domain-containing protein</fullName>
    </recommendedName>
</protein>
<keyword evidence="1" id="KW-1133">Transmembrane helix</keyword>
<feature type="transmembrane region" description="Helical" evidence="1">
    <location>
        <begin position="82"/>
        <end position="100"/>
    </location>
</feature>
<accession>A0ABW4MEI9</accession>
<proteinExistence type="predicted"/>
<keyword evidence="3" id="KW-1185">Reference proteome</keyword>
<gene>
    <name evidence="2" type="ORF">ACFSAG_09575</name>
</gene>
<comment type="caution">
    <text evidence="2">The sequence shown here is derived from an EMBL/GenBank/DDBJ whole genome shotgun (WGS) entry which is preliminary data.</text>
</comment>
<keyword evidence="1" id="KW-0812">Transmembrane</keyword>
<dbReference type="Proteomes" id="UP001597215">
    <property type="component" value="Unassembled WGS sequence"/>
</dbReference>
<evidence type="ECO:0000313" key="2">
    <source>
        <dbReference type="EMBL" id="MFD1767093.1"/>
    </source>
</evidence>
<organism evidence="2 3">
    <name type="scientific">Sphingorhabdus buctiana</name>
    <dbReference type="NCBI Taxonomy" id="1508805"/>
    <lineage>
        <taxon>Bacteria</taxon>
        <taxon>Pseudomonadati</taxon>
        <taxon>Pseudomonadota</taxon>
        <taxon>Alphaproteobacteria</taxon>
        <taxon>Sphingomonadales</taxon>
        <taxon>Sphingomonadaceae</taxon>
        <taxon>Sphingorhabdus</taxon>
    </lineage>
</organism>
<name>A0ABW4MEI9_9SPHN</name>
<sequence length="414" mass="45536">MQFSATLRNVVHRSETQSVVVKLPLASNYPANSIGVMEGTAASLNSEVRSRLDEAGLHDVDITAALADMASGAQRRHTMQAVVKYGSLITGFIIGANILFDGQPTMPGSAIIGCLFTAAVLSEISWTAYQYRDRAEELDAKLKEAVAPLKDDIAAERWELHHGNEGPLTKKIVDNRYFYLLLSQDIRHRELVRLPWGGLIKEPLTLRRTSRQLLNSIAPSDPTMATPEIAPPFARQTPSRTGSSINLNEPGAAQVGDMAQSAKAKPIHNVELTKAKPRQSSAQKRAYITVLTETKLRAAVASFLSEGGIPLDHHDMYMLAVETIWRCFCENQRDDYTVMDAVRAAASALENKFGRVALGLPRDNTGDQENADVIRQRKPAEQDSNAWIKHIAYGTNPDLKKRLEEASGQLTLTL</sequence>